<evidence type="ECO:0000256" key="1">
    <source>
        <dbReference type="SAM" id="MobiDB-lite"/>
    </source>
</evidence>
<sequence>MLAEPERYAKHLHARRTGLPPQRPHWHWRASACDLNTKQHHSFEP</sequence>
<dbReference type="AlphaFoldDB" id="G7TF94"/>
<evidence type="ECO:0000313" key="2">
    <source>
        <dbReference type="EMBL" id="AEQ95262.1"/>
    </source>
</evidence>
<dbReference type="Proteomes" id="UP000008851">
    <property type="component" value="Chromosome"/>
</dbReference>
<dbReference type="EMBL" id="CP003057">
    <property type="protein sequence ID" value="AEQ95262.1"/>
    <property type="molecule type" value="Genomic_DNA"/>
</dbReference>
<feature type="region of interest" description="Disordered" evidence="1">
    <location>
        <begin position="1"/>
        <end position="26"/>
    </location>
</feature>
<gene>
    <name evidence="2" type="ORF">XOC_1061</name>
</gene>
<name>G7TF94_XANOB</name>
<protein>
    <submittedName>
        <fullName evidence="2">Uncharacterized protein</fullName>
    </submittedName>
</protein>
<dbReference type="KEGG" id="xor:XOC_1061"/>
<accession>G7TF94</accession>
<dbReference type="HOGENOM" id="CLU_3207002_0_0_6"/>
<evidence type="ECO:0000313" key="3">
    <source>
        <dbReference type="Proteomes" id="UP000008851"/>
    </source>
</evidence>
<proteinExistence type="predicted"/>
<organism evidence="2 3">
    <name type="scientific">Xanthomonas oryzae pv. oryzicola (strain BLS256)</name>
    <dbReference type="NCBI Taxonomy" id="383407"/>
    <lineage>
        <taxon>Bacteria</taxon>
        <taxon>Pseudomonadati</taxon>
        <taxon>Pseudomonadota</taxon>
        <taxon>Gammaproteobacteria</taxon>
        <taxon>Lysobacterales</taxon>
        <taxon>Lysobacteraceae</taxon>
        <taxon>Xanthomonas</taxon>
    </lineage>
</organism>
<reference evidence="2 3" key="1">
    <citation type="journal article" date="2011" name="J. Bacteriol.">
        <title>Two new complete genome sequences offer insight into host and tissue specificity of plant pathogenic Xanthomonas spp.</title>
        <authorList>
            <person name="Bogdanove A.J."/>
            <person name="Koebnik R."/>
            <person name="Lu H."/>
            <person name="Furutani A."/>
            <person name="Angiuoli S.V."/>
            <person name="Patil P.B."/>
            <person name="Van Sluys M.A."/>
            <person name="Ryan R.P."/>
            <person name="Meyer D.F."/>
            <person name="Han S.W."/>
            <person name="Aparna G."/>
            <person name="Rajaram M."/>
            <person name="Delcher A.L."/>
            <person name="Phillippy A.M."/>
            <person name="Puiu D."/>
            <person name="Schatz M.C."/>
            <person name="Shumway M."/>
            <person name="Sommer D.D."/>
            <person name="Trapnell C."/>
            <person name="Benahmed F."/>
            <person name="Dimitrov G."/>
            <person name="Madupu R."/>
            <person name="Radune D."/>
            <person name="Sullivan S."/>
            <person name="Jha G."/>
            <person name="Ishihara H."/>
            <person name="Lee S.W."/>
            <person name="Pandey A."/>
            <person name="Sharma V."/>
            <person name="Sriariyanun M."/>
            <person name="Szurek B."/>
            <person name="Vera-Cruz C.M."/>
            <person name="Dorman K.S."/>
            <person name="Ronald P.C."/>
            <person name="Verdier V."/>
            <person name="Dow J.M."/>
            <person name="Sonti R.V."/>
            <person name="Tsuge S."/>
            <person name="Brendel V.P."/>
            <person name="Rabinowicz P.D."/>
            <person name="Leach J.E."/>
            <person name="White F.F."/>
            <person name="Salzberg S.L."/>
        </authorList>
    </citation>
    <scope>NUCLEOTIDE SEQUENCE [LARGE SCALE GENOMIC DNA]</scope>
    <source>
        <strain evidence="2 3">BLS256</strain>
    </source>
</reference>